<accession>A0A364Y8V8</accession>
<reference evidence="7 8" key="1">
    <citation type="submission" date="2018-06" db="EMBL/GenBank/DDBJ databases">
        <title>Chryseolinea flavus sp. nov., a member of the phylum Bacteroidetes isolated from soil.</title>
        <authorList>
            <person name="Li Y."/>
            <person name="Wang J."/>
        </authorList>
    </citation>
    <scope>NUCLEOTIDE SEQUENCE [LARGE SCALE GENOMIC DNA]</scope>
    <source>
        <strain evidence="7 8">SDU1-6</strain>
    </source>
</reference>
<dbReference type="OrthoDB" id="9763003at2"/>
<dbReference type="EMBL" id="QMFY01000001">
    <property type="protein sequence ID" value="RAW03380.1"/>
    <property type="molecule type" value="Genomic_DNA"/>
</dbReference>
<feature type="transmembrane region" description="Helical" evidence="6">
    <location>
        <begin position="131"/>
        <end position="149"/>
    </location>
</feature>
<organism evidence="7 8">
    <name type="scientific">Pseudochryseolinea flava</name>
    <dbReference type="NCBI Taxonomy" id="2059302"/>
    <lineage>
        <taxon>Bacteria</taxon>
        <taxon>Pseudomonadati</taxon>
        <taxon>Bacteroidota</taxon>
        <taxon>Cytophagia</taxon>
        <taxon>Cytophagales</taxon>
        <taxon>Fulvivirgaceae</taxon>
        <taxon>Pseudochryseolinea</taxon>
    </lineage>
</organism>
<dbReference type="GO" id="GO:0044341">
    <property type="term" value="P:sodium-dependent phosphate transport"/>
    <property type="evidence" value="ECO:0007669"/>
    <property type="project" value="InterPro"/>
</dbReference>
<evidence type="ECO:0000313" key="8">
    <source>
        <dbReference type="Proteomes" id="UP000251889"/>
    </source>
</evidence>
<dbReference type="PANTHER" id="PTHR10010:SF46">
    <property type="entry name" value="SODIUM-DEPENDENT PHOSPHATE TRANSPORT PROTEIN 2B"/>
    <property type="match status" value="1"/>
</dbReference>
<comment type="subcellular location">
    <subcellularLocation>
        <location evidence="1">Cell membrane</location>
        <topology evidence="1">Multi-pass membrane protein</topology>
    </subcellularLocation>
</comment>
<dbReference type="InterPro" id="IPR003841">
    <property type="entry name" value="Na/Pi_transpt"/>
</dbReference>
<dbReference type="Pfam" id="PF02690">
    <property type="entry name" value="Na_Pi_cotrans"/>
    <property type="match status" value="2"/>
</dbReference>
<proteinExistence type="predicted"/>
<feature type="transmembrane region" description="Helical" evidence="6">
    <location>
        <begin position="191"/>
        <end position="217"/>
    </location>
</feature>
<evidence type="ECO:0000256" key="5">
    <source>
        <dbReference type="ARBA" id="ARBA00023136"/>
    </source>
</evidence>
<keyword evidence="5 6" id="KW-0472">Membrane</keyword>
<feature type="transmembrane region" description="Helical" evidence="6">
    <location>
        <begin position="95"/>
        <end position="119"/>
    </location>
</feature>
<feature type="transmembrane region" description="Helical" evidence="6">
    <location>
        <begin position="307"/>
        <end position="328"/>
    </location>
</feature>
<feature type="transmembrane region" description="Helical" evidence="6">
    <location>
        <begin position="349"/>
        <end position="371"/>
    </location>
</feature>
<dbReference type="Proteomes" id="UP000251889">
    <property type="component" value="Unassembled WGS sequence"/>
</dbReference>
<protein>
    <submittedName>
        <fullName evidence="7">Na/Pi cotransporter family protein</fullName>
    </submittedName>
</protein>
<dbReference type="NCBIfam" id="NF037997">
    <property type="entry name" value="Na_Pi_symport"/>
    <property type="match status" value="2"/>
</dbReference>
<evidence type="ECO:0000256" key="1">
    <source>
        <dbReference type="ARBA" id="ARBA00004651"/>
    </source>
</evidence>
<feature type="transmembrane region" description="Helical" evidence="6">
    <location>
        <begin position="59"/>
        <end position="89"/>
    </location>
</feature>
<feature type="transmembrane region" description="Helical" evidence="6">
    <location>
        <begin position="18"/>
        <end position="38"/>
    </location>
</feature>
<dbReference type="PANTHER" id="PTHR10010">
    <property type="entry name" value="SOLUTE CARRIER FAMILY 34 SODIUM PHOSPHATE , MEMBER 2-RELATED"/>
    <property type="match status" value="1"/>
</dbReference>
<dbReference type="GO" id="GO:0005436">
    <property type="term" value="F:sodium:phosphate symporter activity"/>
    <property type="evidence" value="ECO:0007669"/>
    <property type="project" value="InterPro"/>
</dbReference>
<evidence type="ECO:0000256" key="2">
    <source>
        <dbReference type="ARBA" id="ARBA00022475"/>
    </source>
</evidence>
<dbReference type="GO" id="GO:0005886">
    <property type="term" value="C:plasma membrane"/>
    <property type="evidence" value="ECO:0007669"/>
    <property type="project" value="UniProtKB-SubCell"/>
</dbReference>
<dbReference type="AlphaFoldDB" id="A0A364Y8V8"/>
<keyword evidence="8" id="KW-1185">Reference proteome</keyword>
<evidence type="ECO:0000256" key="4">
    <source>
        <dbReference type="ARBA" id="ARBA00022989"/>
    </source>
</evidence>
<dbReference type="RefSeq" id="WP_112745595.1">
    <property type="nucleotide sequence ID" value="NZ_QMFY01000001.1"/>
</dbReference>
<name>A0A364Y8V8_9BACT</name>
<evidence type="ECO:0000313" key="7">
    <source>
        <dbReference type="EMBL" id="RAW03380.1"/>
    </source>
</evidence>
<comment type="caution">
    <text evidence="7">The sequence shown here is derived from an EMBL/GenBank/DDBJ whole genome shotgun (WGS) entry which is preliminary data.</text>
</comment>
<keyword evidence="2" id="KW-1003">Cell membrane</keyword>
<evidence type="ECO:0000256" key="6">
    <source>
        <dbReference type="SAM" id="Phobius"/>
    </source>
</evidence>
<evidence type="ECO:0000256" key="3">
    <source>
        <dbReference type="ARBA" id="ARBA00022692"/>
    </source>
</evidence>
<feature type="transmembrane region" description="Helical" evidence="6">
    <location>
        <begin position="279"/>
        <end position="301"/>
    </location>
</feature>
<gene>
    <name evidence="7" type="ORF">DQQ10_04650</name>
</gene>
<keyword evidence="4 6" id="KW-1133">Transmembrane helix</keyword>
<sequence length="374" mass="40675">METSNIAKPSSVQSNLKIALYIFSALVLFLFSLEVMVSSLSHLGKDLTDTILLATTNPFVGLFIGLLLTAILQSSSTITALVIALVASAALTVEAAIPIIIGANIGTTITAMIVSLGFIPKKKEFKRATAAGAYHVFFNLLTTVILFPLEYSYGFFSKLSSQVSAYFMKAPFFVRGTSTKSLTFLDHFVDFLLTILPNPFVISGLALILLFASILLFRKLISDLVKAKSPETFARFFFLNPWKSFGWGLVTTAAIRSSTITTSVVVPIVAKKLAKLRQAVPFIMGANVGTTVTAIIAAFLYGTTPSAVSIAMAHFLFNLLGVIVFMFLPGIKGIPIQLAEALGRLSMRYRFAGVLFLLLIFFIIPFSLIYLDRM</sequence>
<keyword evidence="3 6" id="KW-0812">Transmembrane</keyword>